<dbReference type="GO" id="GO:0009254">
    <property type="term" value="P:peptidoglycan turnover"/>
    <property type="evidence" value="ECO:0007669"/>
    <property type="project" value="TreeGrafter"/>
</dbReference>
<accession>Q0EWG5</accession>
<dbReference type="GO" id="GO:0004563">
    <property type="term" value="F:beta-N-acetylhexosaminidase activity"/>
    <property type="evidence" value="ECO:0007669"/>
    <property type="project" value="UniProtKB-EC"/>
</dbReference>
<reference evidence="7 8" key="1">
    <citation type="submission" date="2006-09" db="EMBL/GenBank/DDBJ databases">
        <authorList>
            <person name="Emerson D."/>
            <person name="Ferriera S."/>
            <person name="Johnson J."/>
            <person name="Kravitz S."/>
            <person name="Halpern A."/>
            <person name="Remington K."/>
            <person name="Beeson K."/>
            <person name="Tran B."/>
            <person name="Rogers Y.-H."/>
            <person name="Friedman R."/>
            <person name="Venter J.C."/>
        </authorList>
    </citation>
    <scope>NUCLEOTIDE SEQUENCE [LARGE SCALE GENOMIC DNA]</scope>
    <source>
        <strain evidence="7 8">PV-1</strain>
    </source>
</reference>
<dbReference type="InParanoid" id="Q0EWG5"/>
<dbReference type="EMBL" id="AATS01000020">
    <property type="protein sequence ID" value="EAU53614.1"/>
    <property type="molecule type" value="Genomic_DNA"/>
</dbReference>
<feature type="domain" description="Glycoside hydrolase family 3 N-terminal" evidence="6">
    <location>
        <begin position="16"/>
        <end position="284"/>
    </location>
</feature>
<name>Q0EWG5_9PROT</name>
<sequence>MMHEHLIIGLEGTELTEQERIWLKEKPPLGVILFARNTESPEQVKALLAEVRACTGQATWAAIDEEGGRVNRMPWAPFNQRRHAAEYGVMYERNAGTAVQAVYQDSFVAGEALKELGFTHNCAPVLDLFHADGHDIIGKRAYGADVAQVAALATACMRGLHDAGIEAVGKHFPGHGRANADSHVAVPEVHAPLASILEEAEPFARLIAEGLKHVMTAHVIYTDAVKDVATVSPFWARHVLRERMGFFGSVWSDDLCMKGVGEDVPSAASAALKAGCDILLVCLPEGVRQMYAHL</sequence>
<protein>
    <recommendedName>
        <fullName evidence="3">beta-N-acetylhexosaminidase</fullName>
        <ecNumber evidence="3">3.2.1.52</ecNumber>
    </recommendedName>
</protein>
<dbReference type="PANTHER" id="PTHR30480">
    <property type="entry name" value="BETA-HEXOSAMINIDASE-RELATED"/>
    <property type="match status" value="1"/>
</dbReference>
<evidence type="ECO:0000313" key="7">
    <source>
        <dbReference type="EMBL" id="EAU53614.1"/>
    </source>
</evidence>
<keyword evidence="4 7" id="KW-0378">Hydrolase</keyword>
<comment type="catalytic activity">
    <reaction evidence="1">
        <text>Hydrolysis of terminal non-reducing N-acetyl-D-hexosamine residues in N-acetyl-beta-D-hexosaminides.</text>
        <dbReference type="EC" id="3.2.1.52"/>
    </reaction>
</comment>
<dbReference type="Gene3D" id="3.20.20.300">
    <property type="entry name" value="Glycoside hydrolase, family 3, N-terminal domain"/>
    <property type="match status" value="1"/>
</dbReference>
<evidence type="ECO:0000259" key="6">
    <source>
        <dbReference type="Pfam" id="PF00933"/>
    </source>
</evidence>
<dbReference type="STRING" id="314344.AL013_13050"/>
<dbReference type="NCBIfam" id="NF003740">
    <property type="entry name" value="PRK05337.1"/>
    <property type="match status" value="1"/>
</dbReference>
<evidence type="ECO:0000256" key="2">
    <source>
        <dbReference type="ARBA" id="ARBA00005336"/>
    </source>
</evidence>
<dbReference type="InterPro" id="IPR017853">
    <property type="entry name" value="GH"/>
</dbReference>
<evidence type="ECO:0000256" key="1">
    <source>
        <dbReference type="ARBA" id="ARBA00001231"/>
    </source>
</evidence>
<dbReference type="SUPFAM" id="SSF51445">
    <property type="entry name" value="(Trans)glycosidases"/>
    <property type="match status" value="1"/>
</dbReference>
<dbReference type="GO" id="GO:0005975">
    <property type="term" value="P:carbohydrate metabolic process"/>
    <property type="evidence" value="ECO:0007669"/>
    <property type="project" value="InterPro"/>
</dbReference>
<keyword evidence="8" id="KW-1185">Reference proteome</keyword>
<evidence type="ECO:0000256" key="5">
    <source>
        <dbReference type="ARBA" id="ARBA00023295"/>
    </source>
</evidence>
<dbReference type="PANTHER" id="PTHR30480:SF13">
    <property type="entry name" value="BETA-HEXOSAMINIDASE"/>
    <property type="match status" value="1"/>
</dbReference>
<dbReference type="RefSeq" id="WP_009850209.1">
    <property type="nucleotide sequence ID" value="NZ_DS022294.1"/>
</dbReference>
<dbReference type="Pfam" id="PF00933">
    <property type="entry name" value="Glyco_hydro_3"/>
    <property type="match status" value="1"/>
</dbReference>
<dbReference type="eggNOG" id="COG1472">
    <property type="taxonomic scope" value="Bacteria"/>
</dbReference>
<proteinExistence type="inferred from homology"/>
<dbReference type="InterPro" id="IPR050226">
    <property type="entry name" value="NagZ_Beta-hexosaminidase"/>
</dbReference>
<dbReference type="InterPro" id="IPR036962">
    <property type="entry name" value="Glyco_hydro_3_N_sf"/>
</dbReference>
<dbReference type="AlphaFoldDB" id="Q0EWG5"/>
<dbReference type="InterPro" id="IPR001764">
    <property type="entry name" value="Glyco_hydro_3_N"/>
</dbReference>
<evidence type="ECO:0000256" key="3">
    <source>
        <dbReference type="ARBA" id="ARBA00012663"/>
    </source>
</evidence>
<gene>
    <name evidence="7" type="ORF">SPV1_13482</name>
</gene>
<dbReference type="FunCoup" id="Q0EWG5">
    <property type="interactions" value="319"/>
</dbReference>
<comment type="similarity">
    <text evidence="2">Belongs to the glycosyl hydrolase 3 family.</text>
</comment>
<dbReference type="HOGENOM" id="CLU_008392_0_0_0"/>
<organism evidence="7 8">
    <name type="scientific">Mariprofundus ferrooxydans PV-1</name>
    <dbReference type="NCBI Taxonomy" id="314345"/>
    <lineage>
        <taxon>Bacteria</taxon>
        <taxon>Pseudomonadati</taxon>
        <taxon>Pseudomonadota</taxon>
        <taxon>Candidatius Mariprofundia</taxon>
        <taxon>Mariprofundales</taxon>
        <taxon>Mariprofundaceae</taxon>
        <taxon>Mariprofundus</taxon>
    </lineage>
</organism>
<comment type="caution">
    <text evidence="7">The sequence shown here is derived from an EMBL/GenBank/DDBJ whole genome shotgun (WGS) entry which is preliminary data.</text>
</comment>
<dbReference type="Proteomes" id="UP000005297">
    <property type="component" value="Unassembled WGS sequence"/>
</dbReference>
<evidence type="ECO:0000313" key="8">
    <source>
        <dbReference type="Proteomes" id="UP000005297"/>
    </source>
</evidence>
<keyword evidence="5" id="KW-0326">Glycosidase</keyword>
<dbReference type="EC" id="3.2.1.52" evidence="3"/>
<evidence type="ECO:0000256" key="4">
    <source>
        <dbReference type="ARBA" id="ARBA00022801"/>
    </source>
</evidence>